<comment type="pathway">
    <text evidence="2">Phospholipid metabolism; phosphatidylglycerol biosynthesis; phosphatidylglycerol from CDP-diacylglycerol: step 1/2.</text>
</comment>
<evidence type="ECO:0000256" key="17">
    <source>
        <dbReference type="RuleBase" id="RU003750"/>
    </source>
</evidence>
<evidence type="ECO:0000256" key="19">
    <source>
        <dbReference type="SAM" id="Phobius"/>
    </source>
</evidence>
<keyword evidence="10 19" id="KW-1133">Transmembrane helix</keyword>
<dbReference type="PANTHER" id="PTHR14269:SF62">
    <property type="entry name" value="CDP-DIACYLGLYCEROL--GLYCEROL-3-PHOSPHATE 3-PHOSPHATIDYLTRANSFERASE 1, CHLOROPLASTIC"/>
    <property type="match status" value="1"/>
</dbReference>
<evidence type="ECO:0000256" key="4">
    <source>
        <dbReference type="ARBA" id="ARBA00010441"/>
    </source>
</evidence>
<dbReference type="InterPro" id="IPR048254">
    <property type="entry name" value="CDP_ALCOHOL_P_TRANSF_CS"/>
</dbReference>
<evidence type="ECO:0000256" key="1">
    <source>
        <dbReference type="ARBA" id="ARBA00004141"/>
    </source>
</evidence>
<dbReference type="PANTHER" id="PTHR14269">
    <property type="entry name" value="CDP-DIACYLGLYCEROL--GLYCEROL-3-PHOSPHATE 3-PHOSPHATIDYLTRANSFERASE-RELATED"/>
    <property type="match status" value="1"/>
</dbReference>
<evidence type="ECO:0000256" key="11">
    <source>
        <dbReference type="ARBA" id="ARBA00023098"/>
    </source>
</evidence>
<dbReference type="EC" id="2.7.8.5" evidence="5 16"/>
<organism evidence="20 21">
    <name type="scientific">Acuticoccus mangrovi</name>
    <dbReference type="NCBI Taxonomy" id="2796142"/>
    <lineage>
        <taxon>Bacteria</taxon>
        <taxon>Pseudomonadati</taxon>
        <taxon>Pseudomonadota</taxon>
        <taxon>Alphaproteobacteria</taxon>
        <taxon>Hyphomicrobiales</taxon>
        <taxon>Amorphaceae</taxon>
        <taxon>Acuticoccus</taxon>
    </lineage>
</organism>
<keyword evidence="21" id="KW-1185">Reference proteome</keyword>
<dbReference type="PIRSF" id="PIRSF000847">
    <property type="entry name" value="Phos_ph_gly_syn"/>
    <property type="match status" value="1"/>
</dbReference>
<name>A0A934IRQ4_9HYPH</name>
<dbReference type="EMBL" id="JAEKJA010000011">
    <property type="protein sequence ID" value="MBJ3776835.1"/>
    <property type="molecule type" value="Genomic_DNA"/>
</dbReference>
<dbReference type="Pfam" id="PF01066">
    <property type="entry name" value="CDP-OH_P_transf"/>
    <property type="match status" value="1"/>
</dbReference>
<evidence type="ECO:0000256" key="13">
    <source>
        <dbReference type="ARBA" id="ARBA00023209"/>
    </source>
</evidence>
<feature type="transmembrane region" description="Helical" evidence="19">
    <location>
        <begin position="72"/>
        <end position="100"/>
    </location>
</feature>
<keyword evidence="8 17" id="KW-0808">Transferase</keyword>
<dbReference type="AlphaFoldDB" id="A0A934IRQ4"/>
<dbReference type="InterPro" id="IPR004570">
    <property type="entry name" value="Phosphatidylglycerol_P_synth"/>
</dbReference>
<dbReference type="InterPro" id="IPR000462">
    <property type="entry name" value="CDP-OH_P_trans"/>
</dbReference>
<keyword evidence="11" id="KW-0443">Lipid metabolism</keyword>
<comment type="catalytic activity">
    <reaction evidence="15">
        <text>a CDP-1,2-diacyl-sn-glycerol + sn-glycerol 3-phosphate = a 1,2-diacyl-sn-glycero-3-phospho-(1'-sn-glycero-3'-phosphate) + CMP + H(+)</text>
        <dbReference type="Rhea" id="RHEA:12593"/>
        <dbReference type="ChEBI" id="CHEBI:15378"/>
        <dbReference type="ChEBI" id="CHEBI:57597"/>
        <dbReference type="ChEBI" id="CHEBI:58332"/>
        <dbReference type="ChEBI" id="CHEBI:60110"/>
        <dbReference type="ChEBI" id="CHEBI:60377"/>
        <dbReference type="EC" id="2.7.8.5"/>
    </reaction>
</comment>
<evidence type="ECO:0000256" key="2">
    <source>
        <dbReference type="ARBA" id="ARBA00005042"/>
    </source>
</evidence>
<comment type="caution">
    <text evidence="20">The sequence shown here is derived from an EMBL/GenBank/DDBJ whole genome shotgun (WGS) entry which is preliminary data.</text>
</comment>
<evidence type="ECO:0000256" key="5">
    <source>
        <dbReference type="ARBA" id="ARBA00013170"/>
    </source>
</evidence>
<comment type="subcellular location">
    <subcellularLocation>
        <location evidence="1">Membrane</location>
        <topology evidence="1">Multi-pass membrane protein</topology>
    </subcellularLocation>
</comment>
<dbReference type="InterPro" id="IPR050324">
    <property type="entry name" value="CDP-alcohol_PTase-I"/>
</dbReference>
<evidence type="ECO:0000256" key="3">
    <source>
        <dbReference type="ARBA" id="ARBA00005189"/>
    </source>
</evidence>
<evidence type="ECO:0000313" key="21">
    <source>
        <dbReference type="Proteomes" id="UP000609531"/>
    </source>
</evidence>
<dbReference type="GO" id="GO:0046474">
    <property type="term" value="P:glycerophospholipid biosynthetic process"/>
    <property type="evidence" value="ECO:0007669"/>
    <property type="project" value="TreeGrafter"/>
</dbReference>
<protein>
    <recommendedName>
        <fullName evidence="6 16">CDP-diacylglycerol--glycerol-3-phosphate 3-phosphatidyltransferase</fullName>
        <ecNumber evidence="5 16">2.7.8.5</ecNumber>
    </recommendedName>
</protein>
<evidence type="ECO:0000256" key="6">
    <source>
        <dbReference type="ARBA" id="ARBA00014944"/>
    </source>
</evidence>
<keyword evidence="7" id="KW-0444">Lipid biosynthesis</keyword>
<gene>
    <name evidence="20" type="primary">pgsA</name>
    <name evidence="20" type="ORF">JCR33_14105</name>
</gene>
<reference evidence="20" key="1">
    <citation type="submission" date="2020-12" db="EMBL/GenBank/DDBJ databases">
        <title>Bacterial taxonomy.</title>
        <authorList>
            <person name="Pan X."/>
        </authorList>
    </citation>
    <scope>NUCLEOTIDE SEQUENCE</scope>
    <source>
        <strain evidence="20">B2012</strain>
    </source>
</reference>
<comment type="similarity">
    <text evidence="4 17">Belongs to the CDP-alcohol phosphatidyltransferase class-I family.</text>
</comment>
<evidence type="ECO:0000256" key="16">
    <source>
        <dbReference type="NCBIfam" id="TIGR00560"/>
    </source>
</evidence>
<dbReference type="RefSeq" id="WP_198882740.1">
    <property type="nucleotide sequence ID" value="NZ_JAEKJA010000011.1"/>
</dbReference>
<dbReference type="NCBIfam" id="TIGR00560">
    <property type="entry name" value="pgsA"/>
    <property type="match status" value="1"/>
</dbReference>
<evidence type="ECO:0000256" key="15">
    <source>
        <dbReference type="ARBA" id="ARBA00048586"/>
    </source>
</evidence>
<feature type="transmembrane region" description="Helical" evidence="19">
    <location>
        <begin position="31"/>
        <end position="52"/>
    </location>
</feature>
<evidence type="ECO:0000256" key="18">
    <source>
        <dbReference type="SAM" id="MobiDB-lite"/>
    </source>
</evidence>
<dbReference type="Gene3D" id="1.20.120.1760">
    <property type="match status" value="1"/>
</dbReference>
<feature type="transmembrane region" description="Helical" evidence="19">
    <location>
        <begin position="150"/>
        <end position="175"/>
    </location>
</feature>
<evidence type="ECO:0000256" key="14">
    <source>
        <dbReference type="ARBA" id="ARBA00023264"/>
    </source>
</evidence>
<dbReference type="PROSITE" id="PS00379">
    <property type="entry name" value="CDP_ALCOHOL_P_TRANSF"/>
    <property type="match status" value="1"/>
</dbReference>
<feature type="transmembrane region" description="Helical" evidence="19">
    <location>
        <begin position="6"/>
        <end position="24"/>
    </location>
</feature>
<evidence type="ECO:0000256" key="8">
    <source>
        <dbReference type="ARBA" id="ARBA00022679"/>
    </source>
</evidence>
<keyword evidence="14" id="KW-1208">Phospholipid metabolism</keyword>
<feature type="region of interest" description="Disordered" evidence="18">
    <location>
        <begin position="185"/>
        <end position="208"/>
    </location>
</feature>
<feature type="compositionally biased region" description="Low complexity" evidence="18">
    <location>
        <begin position="185"/>
        <end position="198"/>
    </location>
</feature>
<evidence type="ECO:0000256" key="7">
    <source>
        <dbReference type="ARBA" id="ARBA00022516"/>
    </source>
</evidence>
<dbReference type="Proteomes" id="UP000609531">
    <property type="component" value="Unassembled WGS sequence"/>
</dbReference>
<evidence type="ECO:0000256" key="9">
    <source>
        <dbReference type="ARBA" id="ARBA00022692"/>
    </source>
</evidence>
<keyword evidence="9 19" id="KW-0812">Transmembrane</keyword>
<evidence type="ECO:0000313" key="20">
    <source>
        <dbReference type="EMBL" id="MBJ3776835.1"/>
    </source>
</evidence>
<keyword evidence="12 19" id="KW-0472">Membrane</keyword>
<sequence length="208" mass="21946">MHIVPNILTVLRCLAVIVVAVLLVPPLGPQLWPAFVIFVLAAVTDWFDGYIARTFQVTSDFGRMLDSIADKLLVAVTLLTLVAAGLIPGWHAIAAAVILYREIAISGLREHLGPKGIVIPPSMAGKLKTTVQLVAIAALIAAPLTPLPRIALWSGLALLWIAAALTIISGVQYAWGARTAFGGRPAAPMPADARAASPTMPEARKETP</sequence>
<accession>A0A934IRQ4</accession>
<keyword evidence="13" id="KW-0594">Phospholipid biosynthesis</keyword>
<dbReference type="InterPro" id="IPR043130">
    <property type="entry name" value="CDP-OH_PTrfase_TM_dom"/>
</dbReference>
<evidence type="ECO:0000256" key="12">
    <source>
        <dbReference type="ARBA" id="ARBA00023136"/>
    </source>
</evidence>
<dbReference type="GO" id="GO:0008444">
    <property type="term" value="F:CDP-diacylglycerol-glycerol-3-phosphate 3-phosphatidyltransferase activity"/>
    <property type="evidence" value="ECO:0007669"/>
    <property type="project" value="UniProtKB-UniRule"/>
</dbReference>
<comment type="pathway">
    <text evidence="3">Lipid metabolism.</text>
</comment>
<evidence type="ECO:0000256" key="10">
    <source>
        <dbReference type="ARBA" id="ARBA00022989"/>
    </source>
</evidence>
<proteinExistence type="inferred from homology"/>
<dbReference type="GO" id="GO:0016020">
    <property type="term" value="C:membrane"/>
    <property type="evidence" value="ECO:0007669"/>
    <property type="project" value="UniProtKB-SubCell"/>
</dbReference>